<feature type="domain" description="SCP" evidence="5">
    <location>
        <begin position="83"/>
        <end position="217"/>
    </location>
</feature>
<feature type="transmembrane region" description="Helical" evidence="4">
    <location>
        <begin position="6"/>
        <end position="24"/>
    </location>
</feature>
<dbReference type="InterPro" id="IPR002413">
    <property type="entry name" value="V5_allergen-like"/>
</dbReference>
<accession>A0A7J6WA98</accession>
<evidence type="ECO:0000313" key="6">
    <source>
        <dbReference type="EMBL" id="KAF5193510.1"/>
    </source>
</evidence>
<dbReference type="InterPro" id="IPR035940">
    <property type="entry name" value="CAP_sf"/>
</dbReference>
<evidence type="ECO:0000256" key="2">
    <source>
        <dbReference type="ARBA" id="ARBA00023265"/>
    </source>
</evidence>
<organism evidence="6 7">
    <name type="scientific">Thalictrum thalictroides</name>
    <name type="common">Rue-anemone</name>
    <name type="synonym">Anemone thalictroides</name>
    <dbReference type="NCBI Taxonomy" id="46969"/>
    <lineage>
        <taxon>Eukaryota</taxon>
        <taxon>Viridiplantae</taxon>
        <taxon>Streptophyta</taxon>
        <taxon>Embryophyta</taxon>
        <taxon>Tracheophyta</taxon>
        <taxon>Spermatophyta</taxon>
        <taxon>Magnoliopsida</taxon>
        <taxon>Ranunculales</taxon>
        <taxon>Ranunculaceae</taxon>
        <taxon>Thalictroideae</taxon>
        <taxon>Thalictrum</taxon>
    </lineage>
</organism>
<dbReference type="PRINTS" id="PR00838">
    <property type="entry name" value="V5ALLERGEN"/>
</dbReference>
<dbReference type="Pfam" id="PF00188">
    <property type="entry name" value="CAP"/>
    <property type="match status" value="1"/>
</dbReference>
<evidence type="ECO:0000256" key="4">
    <source>
        <dbReference type="SAM" id="Phobius"/>
    </source>
</evidence>
<name>A0A7J6WA98_THATH</name>
<keyword evidence="4" id="KW-1133">Transmembrane helix</keyword>
<dbReference type="Proteomes" id="UP000554482">
    <property type="component" value="Unassembled WGS sequence"/>
</dbReference>
<feature type="compositionally biased region" description="Polar residues" evidence="3">
    <location>
        <begin position="38"/>
        <end position="50"/>
    </location>
</feature>
<keyword evidence="4" id="KW-0472">Membrane</keyword>
<dbReference type="Gene3D" id="3.40.33.10">
    <property type="entry name" value="CAP"/>
    <property type="match status" value="1"/>
</dbReference>
<evidence type="ECO:0000256" key="1">
    <source>
        <dbReference type="ARBA" id="ARBA00003143"/>
    </source>
</evidence>
<evidence type="ECO:0000259" key="5">
    <source>
        <dbReference type="SMART" id="SM00198"/>
    </source>
</evidence>
<dbReference type="InterPro" id="IPR001283">
    <property type="entry name" value="CRISP-related"/>
</dbReference>
<comment type="function">
    <text evidence="1">Probably involved in the defense reaction of plants against pathogens.</text>
</comment>
<gene>
    <name evidence="6" type="ORF">FRX31_016903</name>
</gene>
<dbReference type="PROSITE" id="PS01009">
    <property type="entry name" value="CRISP_1"/>
    <property type="match status" value="1"/>
</dbReference>
<evidence type="ECO:0000313" key="7">
    <source>
        <dbReference type="Proteomes" id="UP000554482"/>
    </source>
</evidence>
<keyword evidence="7" id="KW-1185">Reference proteome</keyword>
<sequence>MARLIFGVHTFVLIVIFSSLYQLIHSQSPSQLGEIINNVDQPTHGTLSPTRPTPATHPQPTLGRSSRNVTNLSMRVRRRRRAAMIREFLFEHNKIRAQLGERPLKWDKMLARYAERFANKRKSDCILMHSNTTIYGENVYRGEHYERHTAANAVRAWASESQFYHPLSNSCQPNQMCGHYTQIIWRNTKRLGCSRMKCNNGGVYIICDYDPPGNYRNESPFTTPLSVD</sequence>
<keyword evidence="2" id="KW-0568">Pathogenesis-related protein</keyword>
<proteinExistence type="predicted"/>
<keyword evidence="4" id="KW-0812">Transmembrane</keyword>
<dbReference type="PANTHER" id="PTHR10334">
    <property type="entry name" value="CYSTEINE-RICH SECRETORY PROTEIN-RELATED"/>
    <property type="match status" value="1"/>
</dbReference>
<dbReference type="EMBL" id="JABWDY010019960">
    <property type="protein sequence ID" value="KAF5193510.1"/>
    <property type="molecule type" value="Genomic_DNA"/>
</dbReference>
<dbReference type="SMART" id="SM00198">
    <property type="entry name" value="SCP"/>
    <property type="match status" value="1"/>
</dbReference>
<dbReference type="PRINTS" id="PR00837">
    <property type="entry name" value="V5TPXLIKE"/>
</dbReference>
<dbReference type="GO" id="GO:0005576">
    <property type="term" value="C:extracellular region"/>
    <property type="evidence" value="ECO:0007669"/>
    <property type="project" value="InterPro"/>
</dbReference>
<reference evidence="6 7" key="1">
    <citation type="submission" date="2020-06" db="EMBL/GenBank/DDBJ databases">
        <title>Transcriptomic and genomic resources for Thalictrum thalictroides and T. hernandezii: Facilitating candidate gene discovery in an emerging model plant lineage.</title>
        <authorList>
            <person name="Arias T."/>
            <person name="Riano-Pachon D.M."/>
            <person name="Di Stilio V.S."/>
        </authorList>
    </citation>
    <scope>NUCLEOTIDE SEQUENCE [LARGE SCALE GENOMIC DNA]</scope>
    <source>
        <strain evidence="7">cv. WT478/WT964</strain>
        <tissue evidence="6">Leaves</tissue>
    </source>
</reference>
<protein>
    <submittedName>
        <fullName evidence="6">Pathogenesis-related protein</fullName>
    </submittedName>
</protein>
<comment type="caution">
    <text evidence="6">The sequence shown here is derived from an EMBL/GenBank/DDBJ whole genome shotgun (WGS) entry which is preliminary data.</text>
</comment>
<dbReference type="FunFam" id="3.40.33.10:FF:000004">
    <property type="entry name" value="CAP, cysteine-rich secretory protein, antigen 5"/>
    <property type="match status" value="1"/>
</dbReference>
<keyword evidence="2" id="KW-0611">Plant defense</keyword>
<dbReference type="OrthoDB" id="674273at2759"/>
<dbReference type="AlphaFoldDB" id="A0A7J6WA98"/>
<dbReference type="CDD" id="cd05381">
    <property type="entry name" value="CAP_PR-1"/>
    <property type="match status" value="1"/>
</dbReference>
<evidence type="ECO:0000256" key="3">
    <source>
        <dbReference type="SAM" id="MobiDB-lite"/>
    </source>
</evidence>
<dbReference type="InterPro" id="IPR018244">
    <property type="entry name" value="Allrgn_V5/Tpx1_CS"/>
</dbReference>
<feature type="region of interest" description="Disordered" evidence="3">
    <location>
        <begin position="38"/>
        <end position="64"/>
    </location>
</feature>
<dbReference type="SUPFAM" id="SSF55797">
    <property type="entry name" value="PR-1-like"/>
    <property type="match status" value="1"/>
</dbReference>
<dbReference type="InterPro" id="IPR014044">
    <property type="entry name" value="CAP_dom"/>
</dbReference>